<evidence type="ECO:0008006" key="3">
    <source>
        <dbReference type="Google" id="ProtNLM"/>
    </source>
</evidence>
<sequence length="111" mass="13232">MKQLSRQYVYRRNFDRDIEKLVKSCPDCAIVKKSPHKVPIHSWEEPAANFERVDIDYAGPYEDHHFLVLKFQNKHPPLNPPYDIEGKYSQPTDYPEFWPQIMQPYSKAKPL</sequence>
<dbReference type="Proteomes" id="UP001159363">
    <property type="component" value="Chromosome 2"/>
</dbReference>
<dbReference type="InterPro" id="IPR050951">
    <property type="entry name" value="Retrovirus_Pol_polyprotein"/>
</dbReference>
<accession>A0ABQ9I726</accession>
<reference evidence="1 2" key="1">
    <citation type="submission" date="2023-02" db="EMBL/GenBank/DDBJ databases">
        <title>LHISI_Scaffold_Assembly.</title>
        <authorList>
            <person name="Stuart O.P."/>
            <person name="Cleave R."/>
            <person name="Magrath M.J.L."/>
            <person name="Mikheyev A.S."/>
        </authorList>
    </citation>
    <scope>NUCLEOTIDE SEQUENCE [LARGE SCALE GENOMIC DNA]</scope>
    <source>
        <strain evidence="1">Daus_M_001</strain>
        <tissue evidence="1">Leg muscle</tissue>
    </source>
</reference>
<proteinExistence type="predicted"/>
<evidence type="ECO:0000313" key="2">
    <source>
        <dbReference type="Proteomes" id="UP001159363"/>
    </source>
</evidence>
<name>A0ABQ9I726_9NEOP</name>
<dbReference type="PANTHER" id="PTHR37984:SF5">
    <property type="entry name" value="PROTEIN NYNRIN-LIKE"/>
    <property type="match status" value="1"/>
</dbReference>
<organism evidence="1 2">
    <name type="scientific">Dryococelus australis</name>
    <dbReference type="NCBI Taxonomy" id="614101"/>
    <lineage>
        <taxon>Eukaryota</taxon>
        <taxon>Metazoa</taxon>
        <taxon>Ecdysozoa</taxon>
        <taxon>Arthropoda</taxon>
        <taxon>Hexapoda</taxon>
        <taxon>Insecta</taxon>
        <taxon>Pterygota</taxon>
        <taxon>Neoptera</taxon>
        <taxon>Polyneoptera</taxon>
        <taxon>Phasmatodea</taxon>
        <taxon>Verophasmatodea</taxon>
        <taxon>Anareolatae</taxon>
        <taxon>Phasmatidae</taxon>
        <taxon>Eurycanthinae</taxon>
        <taxon>Dryococelus</taxon>
    </lineage>
</organism>
<keyword evidence="2" id="KW-1185">Reference proteome</keyword>
<protein>
    <recommendedName>
        <fullName evidence="3">Integrase zinc-binding domain-containing protein</fullName>
    </recommendedName>
</protein>
<comment type="caution">
    <text evidence="1">The sequence shown here is derived from an EMBL/GenBank/DDBJ whole genome shotgun (WGS) entry which is preliminary data.</text>
</comment>
<evidence type="ECO:0000313" key="1">
    <source>
        <dbReference type="EMBL" id="KAJ8892455.1"/>
    </source>
</evidence>
<dbReference type="EMBL" id="JARBHB010000002">
    <property type="protein sequence ID" value="KAJ8892455.1"/>
    <property type="molecule type" value="Genomic_DNA"/>
</dbReference>
<gene>
    <name evidence="1" type="ORF">PR048_005035</name>
</gene>
<dbReference type="PANTHER" id="PTHR37984">
    <property type="entry name" value="PROTEIN CBG26694"/>
    <property type="match status" value="1"/>
</dbReference>